<feature type="domain" description="RNA polymerase sigma factor 70 region 4 type 2" evidence="6">
    <location>
        <begin position="112"/>
        <end position="163"/>
    </location>
</feature>
<dbReference type="InterPro" id="IPR013249">
    <property type="entry name" value="RNA_pol_sigma70_r4_t2"/>
</dbReference>
<evidence type="ECO:0000259" key="6">
    <source>
        <dbReference type="Pfam" id="PF08281"/>
    </source>
</evidence>
<dbReference type="Gene3D" id="1.10.10.10">
    <property type="entry name" value="Winged helix-like DNA-binding domain superfamily/Winged helix DNA-binding domain"/>
    <property type="match status" value="1"/>
</dbReference>
<gene>
    <name evidence="7" type="ORF">IC229_13140</name>
</gene>
<reference evidence="7" key="1">
    <citation type="submission" date="2020-09" db="EMBL/GenBank/DDBJ databases">
        <authorList>
            <person name="Kim M.K."/>
        </authorList>
    </citation>
    <scope>NUCLEOTIDE SEQUENCE</scope>
    <source>
        <strain evidence="7">BT702</strain>
    </source>
</reference>
<feature type="domain" description="RNA polymerase sigma-70 region 2" evidence="5">
    <location>
        <begin position="13"/>
        <end position="79"/>
    </location>
</feature>
<comment type="caution">
    <text evidence="7">The sequence shown here is derived from an EMBL/GenBank/DDBJ whole genome shotgun (WGS) entry which is preliminary data.</text>
</comment>
<evidence type="ECO:0000256" key="1">
    <source>
        <dbReference type="ARBA" id="ARBA00010641"/>
    </source>
</evidence>
<evidence type="ECO:0000256" key="2">
    <source>
        <dbReference type="ARBA" id="ARBA00023015"/>
    </source>
</evidence>
<keyword evidence="4" id="KW-0804">Transcription</keyword>
<dbReference type="SUPFAM" id="SSF88659">
    <property type="entry name" value="Sigma3 and sigma4 domains of RNA polymerase sigma factors"/>
    <property type="match status" value="1"/>
</dbReference>
<dbReference type="InterPro" id="IPR014284">
    <property type="entry name" value="RNA_pol_sigma-70_dom"/>
</dbReference>
<accession>A0A926XW57</accession>
<evidence type="ECO:0000256" key="4">
    <source>
        <dbReference type="ARBA" id="ARBA00023163"/>
    </source>
</evidence>
<dbReference type="NCBIfam" id="TIGR02937">
    <property type="entry name" value="sigma70-ECF"/>
    <property type="match status" value="1"/>
</dbReference>
<dbReference type="Gene3D" id="1.10.1740.10">
    <property type="match status" value="1"/>
</dbReference>
<sequence>MNGVTENFWEITYKQNIAKLIGVCYRYTYNRQIAEDLAHDAFLVAIDKASSFENIGPFEAWLRRIVVNVALQYLRDQKKQKQHEDALTYCMLSNDYQEDFSNHEENTFSEVELLEAINGLPEHHKLVFNLYVFDNYTHLQIGNELGISEGTSKSHLARARKKIKEILNSKLKDKYKKNRLFFLYLLPDKLWNVDTIFTKRLAFFEIQPQKIAPIHTRHFSNASALTYNQSSFLSLNTILPFGILTCTSILLLQVNSHQEIKALSPVKRPDLKTINGPIVQANNSTIKNNSTTTPTTATFSTNAIISIEKTKHIEEMKPLNTLGALLVAGSAFALDSVHLPKFPQLATTVNNQKLIEQDEKITSELTERNKPTVNKASAEVYGTFYASRLYWSAADNNIYFKGEQVKVSLNSQKFTGSGTFSFLNKVNYLLVNGLPVKLDDTVELSEKKYKLVKLSESDAIKKYGEKGRLGVVEITLAE</sequence>
<dbReference type="Pfam" id="PF04542">
    <property type="entry name" value="Sigma70_r2"/>
    <property type="match status" value="1"/>
</dbReference>
<keyword evidence="3" id="KW-0731">Sigma factor</keyword>
<protein>
    <submittedName>
        <fullName evidence="7">RNA polymerase sigma factor</fullName>
    </submittedName>
</protein>
<name>A0A926XW57_9BACT</name>
<dbReference type="EMBL" id="JACWZY010000009">
    <property type="protein sequence ID" value="MBD2701589.1"/>
    <property type="molecule type" value="Genomic_DNA"/>
</dbReference>
<dbReference type="Pfam" id="PF08281">
    <property type="entry name" value="Sigma70_r4_2"/>
    <property type="match status" value="1"/>
</dbReference>
<dbReference type="GO" id="GO:0006352">
    <property type="term" value="P:DNA-templated transcription initiation"/>
    <property type="evidence" value="ECO:0007669"/>
    <property type="project" value="InterPro"/>
</dbReference>
<dbReference type="PANTHER" id="PTHR43133:SF46">
    <property type="entry name" value="RNA POLYMERASE SIGMA-70 FACTOR ECF SUBFAMILY"/>
    <property type="match status" value="1"/>
</dbReference>
<dbReference type="AlphaFoldDB" id="A0A926XW57"/>
<dbReference type="GO" id="GO:0003677">
    <property type="term" value="F:DNA binding"/>
    <property type="evidence" value="ECO:0007669"/>
    <property type="project" value="InterPro"/>
</dbReference>
<evidence type="ECO:0000256" key="3">
    <source>
        <dbReference type="ARBA" id="ARBA00023082"/>
    </source>
</evidence>
<keyword evidence="8" id="KW-1185">Reference proteome</keyword>
<dbReference type="PANTHER" id="PTHR43133">
    <property type="entry name" value="RNA POLYMERASE ECF-TYPE SIGMA FACTO"/>
    <property type="match status" value="1"/>
</dbReference>
<organism evidence="7 8">
    <name type="scientific">Spirosoma profusum</name>
    <dbReference type="NCBI Taxonomy" id="2771354"/>
    <lineage>
        <taxon>Bacteria</taxon>
        <taxon>Pseudomonadati</taxon>
        <taxon>Bacteroidota</taxon>
        <taxon>Cytophagia</taxon>
        <taxon>Cytophagales</taxon>
        <taxon>Cytophagaceae</taxon>
        <taxon>Spirosoma</taxon>
    </lineage>
</organism>
<dbReference type="SUPFAM" id="SSF88946">
    <property type="entry name" value="Sigma2 domain of RNA polymerase sigma factors"/>
    <property type="match status" value="1"/>
</dbReference>
<dbReference type="InterPro" id="IPR013325">
    <property type="entry name" value="RNA_pol_sigma_r2"/>
</dbReference>
<comment type="similarity">
    <text evidence="1">Belongs to the sigma-70 factor family. ECF subfamily.</text>
</comment>
<dbReference type="GO" id="GO:0016987">
    <property type="term" value="F:sigma factor activity"/>
    <property type="evidence" value="ECO:0007669"/>
    <property type="project" value="UniProtKB-KW"/>
</dbReference>
<evidence type="ECO:0000313" key="8">
    <source>
        <dbReference type="Proteomes" id="UP000598820"/>
    </source>
</evidence>
<dbReference type="Proteomes" id="UP000598820">
    <property type="component" value="Unassembled WGS sequence"/>
</dbReference>
<dbReference type="InterPro" id="IPR013324">
    <property type="entry name" value="RNA_pol_sigma_r3/r4-like"/>
</dbReference>
<evidence type="ECO:0000313" key="7">
    <source>
        <dbReference type="EMBL" id="MBD2701589.1"/>
    </source>
</evidence>
<evidence type="ECO:0000259" key="5">
    <source>
        <dbReference type="Pfam" id="PF04542"/>
    </source>
</evidence>
<dbReference type="RefSeq" id="WP_190887441.1">
    <property type="nucleotide sequence ID" value="NZ_JACWZY010000009.1"/>
</dbReference>
<keyword evidence="2" id="KW-0805">Transcription regulation</keyword>
<dbReference type="InterPro" id="IPR036388">
    <property type="entry name" value="WH-like_DNA-bd_sf"/>
</dbReference>
<dbReference type="InterPro" id="IPR007627">
    <property type="entry name" value="RNA_pol_sigma70_r2"/>
</dbReference>
<dbReference type="CDD" id="cd06171">
    <property type="entry name" value="Sigma70_r4"/>
    <property type="match status" value="1"/>
</dbReference>
<dbReference type="InterPro" id="IPR039425">
    <property type="entry name" value="RNA_pol_sigma-70-like"/>
</dbReference>
<proteinExistence type="inferred from homology"/>